<dbReference type="Gene3D" id="3.40.50.2300">
    <property type="match status" value="1"/>
</dbReference>
<evidence type="ECO:0000313" key="11">
    <source>
        <dbReference type="Proteomes" id="UP000031561"/>
    </source>
</evidence>
<gene>
    <name evidence="10" type="primary">bchE</name>
    <name evidence="10" type="ORF">QQ91_0012515</name>
</gene>
<dbReference type="CDD" id="cd01335">
    <property type="entry name" value="Radical_SAM"/>
    <property type="match status" value="1"/>
</dbReference>
<dbReference type="GO" id="GO:0051539">
    <property type="term" value="F:4 iron, 4 sulfur cluster binding"/>
    <property type="evidence" value="ECO:0007669"/>
    <property type="project" value="UniProtKB-KW"/>
</dbReference>
<evidence type="ECO:0000259" key="8">
    <source>
        <dbReference type="PROSITE" id="PS51332"/>
    </source>
</evidence>
<dbReference type="SUPFAM" id="SSF102114">
    <property type="entry name" value="Radical SAM enzymes"/>
    <property type="match status" value="1"/>
</dbReference>
<dbReference type="CDD" id="cd02068">
    <property type="entry name" value="radical_SAM_B12_BD"/>
    <property type="match status" value="1"/>
</dbReference>
<dbReference type="SMART" id="SM00729">
    <property type="entry name" value="Elp3"/>
    <property type="match status" value="1"/>
</dbReference>
<evidence type="ECO:0000259" key="7">
    <source>
        <dbReference type="PROSITE" id="PS50110"/>
    </source>
</evidence>
<reference evidence="10 11" key="1">
    <citation type="journal article" date="2015" name="Genome Announc.">
        <title>Draft Genome Sequence of Filamentous Marine Cyanobacterium Lyngbya confervoides Strain BDU141951.</title>
        <authorList>
            <person name="Chandrababunaidu M.M."/>
            <person name="Sen D."/>
            <person name="Tripathy S."/>
        </authorList>
    </citation>
    <scope>NUCLEOTIDE SEQUENCE [LARGE SCALE GENOMIC DNA]</scope>
    <source>
        <strain evidence="10 11">BDU141951</strain>
    </source>
</reference>
<proteinExistence type="predicted"/>
<dbReference type="Pfam" id="PF04055">
    <property type="entry name" value="Radical_SAM"/>
    <property type="match status" value="1"/>
</dbReference>
<keyword evidence="2" id="KW-0949">S-adenosyl-L-methionine</keyword>
<comment type="caution">
    <text evidence="6">Lacks conserved residue(s) required for the propagation of feature annotation.</text>
</comment>
<organism evidence="10 11">
    <name type="scientific">Lyngbya confervoides BDU141951</name>
    <dbReference type="NCBI Taxonomy" id="1574623"/>
    <lineage>
        <taxon>Bacteria</taxon>
        <taxon>Bacillati</taxon>
        <taxon>Cyanobacteriota</taxon>
        <taxon>Cyanophyceae</taxon>
        <taxon>Oscillatoriophycideae</taxon>
        <taxon>Oscillatoriales</taxon>
        <taxon>Microcoleaceae</taxon>
        <taxon>Lyngbya</taxon>
    </lineage>
</organism>
<dbReference type="PANTHER" id="PTHR43409">
    <property type="entry name" value="ANAEROBIC MAGNESIUM-PROTOPORPHYRIN IX MONOMETHYL ESTER CYCLASE-RELATED"/>
    <property type="match status" value="1"/>
</dbReference>
<protein>
    <submittedName>
        <fullName evidence="10">Magnesium-protoporphyrin IX monomethyl ester anaerobic oxidative cyclase</fullName>
    </submittedName>
</protein>
<dbReference type="PROSITE" id="PS51332">
    <property type="entry name" value="B12_BINDING"/>
    <property type="match status" value="1"/>
</dbReference>
<evidence type="ECO:0000256" key="5">
    <source>
        <dbReference type="ARBA" id="ARBA00023014"/>
    </source>
</evidence>
<dbReference type="SFLD" id="SFLDG01123">
    <property type="entry name" value="methyltransferase_(Class_B)"/>
    <property type="match status" value="1"/>
</dbReference>
<dbReference type="Proteomes" id="UP000031561">
    <property type="component" value="Unassembled WGS sequence"/>
</dbReference>
<evidence type="ECO:0000256" key="6">
    <source>
        <dbReference type="PROSITE-ProRule" id="PRU00169"/>
    </source>
</evidence>
<comment type="caution">
    <text evidence="10">The sequence shown here is derived from an EMBL/GenBank/DDBJ whole genome shotgun (WGS) entry which is preliminary data.</text>
</comment>
<dbReference type="InterPro" id="IPR001789">
    <property type="entry name" value="Sig_transdc_resp-reg_receiver"/>
</dbReference>
<dbReference type="EMBL" id="JTHE03000067">
    <property type="protein sequence ID" value="MCM1983641.1"/>
    <property type="molecule type" value="Genomic_DNA"/>
</dbReference>
<dbReference type="PANTHER" id="PTHR43409:SF13">
    <property type="entry name" value="ANAEROBIC MAGNESIUM-PROTOPORPHYRIN IX MONOMETHYL ESTER CYCLASE"/>
    <property type="match status" value="1"/>
</dbReference>
<dbReference type="InterPro" id="IPR023404">
    <property type="entry name" value="rSAM_horseshoe"/>
</dbReference>
<comment type="cofactor">
    <cofactor evidence="1">
        <name>[4Fe-4S] cluster</name>
        <dbReference type="ChEBI" id="CHEBI:49883"/>
    </cofactor>
</comment>
<keyword evidence="3" id="KW-0479">Metal-binding</keyword>
<dbReference type="InterPro" id="IPR058240">
    <property type="entry name" value="rSAM_sf"/>
</dbReference>
<evidence type="ECO:0000256" key="1">
    <source>
        <dbReference type="ARBA" id="ARBA00001966"/>
    </source>
</evidence>
<feature type="domain" description="Response regulatory" evidence="7">
    <location>
        <begin position="542"/>
        <end position="665"/>
    </location>
</feature>
<dbReference type="PROSITE" id="PS51918">
    <property type="entry name" value="RADICAL_SAM"/>
    <property type="match status" value="1"/>
</dbReference>
<evidence type="ECO:0000256" key="2">
    <source>
        <dbReference type="ARBA" id="ARBA00022691"/>
    </source>
</evidence>
<dbReference type="InterPro" id="IPR006638">
    <property type="entry name" value="Elp3/MiaA/NifB-like_rSAM"/>
</dbReference>
<sequence length="683" mass="77443">MTMRILMIQPNYHSGGAEIAGNWPPSWVPYVGGALKAAGFTEIKFVDAMTNYISDEALGQIIQDYQPQVALVTAITPMIYQSQRTLQILKQLCPGAKAIMGGVHPTYMYREVLHEAPWIDYIIRGEGEEITVNLLQAIAAGTDLQQRRQILGLAFLEEGKVVATPAHPPIADLNTLSPDWSLLDWSRYMYTPLNTRVAVPNYSRGCPFRCRFCSQWKFWRKYRARSPKQFVDEIEQLVTEHQVGFFILADEEPTINKARFVALCHELVDRNLGVHWGINTRVTDILRDEKDLPLYRQAGLVHVSLGTEAAAQLNLNLFRKETTIADNKRAVQLLRDHGILAEVQFIMGLPSETPETIEETYQMARNWKADMANWNMYTPWPFSELFQDIQDKVEVRDYSHYNFVTPILKPDHMTREDLFKRVMRNYARFYGWKFLEYGLESDGFKRRYLLGCLKAFVKTTLNKRFYNLKRVKQQGLQTTIDFGFDESKILTPAQLAQLKQDRPADIDSVETSDPISACGAPPEAQACEQYHPATAHRYDVIQVAIIEQDEHNRVQLRTQLRSQPGIEVASEATNAETGLVLLESIDIDVALVGAALPDMELGKFLQRVRSVQARSYVTPSKVLVLLDPDQPALTEGSLLDRGVACCALNRPLDQLVEAIRTTARTGFYEDPAIAQDLGSKILA</sequence>
<name>A0ABD4T4R2_9CYAN</name>
<evidence type="ECO:0000256" key="3">
    <source>
        <dbReference type="ARBA" id="ARBA00022723"/>
    </source>
</evidence>
<dbReference type="SFLD" id="SFLDG01082">
    <property type="entry name" value="B12-binding_domain_containing"/>
    <property type="match status" value="1"/>
</dbReference>
<dbReference type="SUPFAM" id="SSF52172">
    <property type="entry name" value="CheY-like"/>
    <property type="match status" value="1"/>
</dbReference>
<feature type="domain" description="Radical SAM core" evidence="9">
    <location>
        <begin position="192"/>
        <end position="411"/>
    </location>
</feature>
<keyword evidence="11" id="KW-1185">Reference proteome</keyword>
<feature type="domain" description="B12-binding" evidence="8">
    <location>
        <begin position="11"/>
        <end position="145"/>
    </location>
</feature>
<keyword evidence="4" id="KW-0408">Iron</keyword>
<keyword evidence="5" id="KW-0411">Iron-sulfur</keyword>
<dbReference type="Gene3D" id="3.80.30.20">
    <property type="entry name" value="tm_1862 like domain"/>
    <property type="match status" value="1"/>
</dbReference>
<dbReference type="InterPro" id="IPR051198">
    <property type="entry name" value="BchE-like"/>
</dbReference>
<evidence type="ECO:0000256" key="4">
    <source>
        <dbReference type="ARBA" id="ARBA00023004"/>
    </source>
</evidence>
<dbReference type="InterPro" id="IPR006158">
    <property type="entry name" value="Cobalamin-bd"/>
</dbReference>
<dbReference type="SFLD" id="SFLDS00029">
    <property type="entry name" value="Radical_SAM"/>
    <property type="match status" value="1"/>
</dbReference>
<dbReference type="Gene3D" id="3.40.50.280">
    <property type="entry name" value="Cobalamin-binding domain"/>
    <property type="match status" value="1"/>
</dbReference>
<dbReference type="SFLD" id="SFLDF00302">
    <property type="entry name" value="anaerobic_magnesium-protoporph"/>
    <property type="match status" value="1"/>
</dbReference>
<evidence type="ECO:0000313" key="10">
    <source>
        <dbReference type="EMBL" id="MCM1983641.1"/>
    </source>
</evidence>
<dbReference type="AlphaFoldDB" id="A0ABD4T4R2"/>
<dbReference type="PROSITE" id="PS50110">
    <property type="entry name" value="RESPONSE_REGULATORY"/>
    <property type="match status" value="1"/>
</dbReference>
<dbReference type="Pfam" id="PF02310">
    <property type="entry name" value="B12-binding"/>
    <property type="match status" value="1"/>
</dbReference>
<dbReference type="RefSeq" id="WP_250833349.1">
    <property type="nucleotide sequence ID" value="NZ_JTHE03000067.1"/>
</dbReference>
<accession>A0ABD4T4R2</accession>
<dbReference type="NCBIfam" id="TIGR02026">
    <property type="entry name" value="BchE"/>
    <property type="match status" value="1"/>
</dbReference>
<evidence type="ECO:0000259" key="9">
    <source>
        <dbReference type="PROSITE" id="PS51918"/>
    </source>
</evidence>
<dbReference type="InterPro" id="IPR034466">
    <property type="entry name" value="Methyltransferase_Class_B"/>
</dbReference>
<dbReference type="GO" id="GO:0046872">
    <property type="term" value="F:metal ion binding"/>
    <property type="evidence" value="ECO:0007669"/>
    <property type="project" value="UniProtKB-KW"/>
</dbReference>
<dbReference type="InterPro" id="IPR007197">
    <property type="entry name" value="rSAM"/>
</dbReference>
<dbReference type="InterPro" id="IPR011006">
    <property type="entry name" value="CheY-like_superfamily"/>
</dbReference>